<gene>
    <name evidence="7" type="primary">bma-kin-24.1</name>
    <name evidence="6 7" type="ORF">Bm720</name>
    <name evidence="6" type="ORF">BM_Bm720</name>
</gene>
<organism evidence="6">
    <name type="scientific">Brugia malayi</name>
    <name type="common">Filarial nematode worm</name>
    <dbReference type="NCBI Taxonomy" id="6279"/>
    <lineage>
        <taxon>Eukaryota</taxon>
        <taxon>Metazoa</taxon>
        <taxon>Ecdysozoa</taxon>
        <taxon>Nematoda</taxon>
        <taxon>Chromadorea</taxon>
        <taxon>Rhabditida</taxon>
        <taxon>Spirurina</taxon>
        <taxon>Spiruromorpha</taxon>
        <taxon>Filarioidea</taxon>
        <taxon>Onchocercidae</taxon>
        <taxon>Brugia</taxon>
    </lineage>
</organism>
<dbReference type="GO" id="GO:0007169">
    <property type="term" value="P:cell surface receptor protein tyrosine kinase signaling pathway"/>
    <property type="evidence" value="ECO:0007669"/>
    <property type="project" value="TreeGrafter"/>
</dbReference>
<dbReference type="PROSITE" id="PS00107">
    <property type="entry name" value="PROTEIN_KINASE_ATP"/>
    <property type="match status" value="1"/>
</dbReference>
<keyword evidence="3" id="KW-0067">ATP-binding</keyword>
<dbReference type="AlphaFoldDB" id="A0A0J9Y3T9"/>
<dbReference type="PANTHER" id="PTHR24416">
    <property type="entry name" value="TYROSINE-PROTEIN KINASE RECEPTOR"/>
    <property type="match status" value="1"/>
</dbReference>
<protein>
    <submittedName>
        <fullName evidence="6">Bm720, isoform b</fullName>
    </submittedName>
</protein>
<reference evidence="6" key="2">
    <citation type="submission" date="2012-12" db="EMBL/GenBank/DDBJ databases">
        <authorList>
            <person name="Gao Y.W."/>
            <person name="Fan S.T."/>
            <person name="Sun H.T."/>
            <person name="Wang Z."/>
            <person name="Gao X.L."/>
            <person name="Li Y.G."/>
            <person name="Wang T.C."/>
            <person name="Zhang K."/>
            <person name="Xu W.W."/>
            <person name="Yu Z.J."/>
            <person name="Xia X.Z."/>
        </authorList>
    </citation>
    <scope>NUCLEOTIDE SEQUENCE</scope>
    <source>
        <strain evidence="6">FR3</strain>
    </source>
</reference>
<evidence type="ECO:0000259" key="5">
    <source>
        <dbReference type="PROSITE" id="PS50011"/>
    </source>
</evidence>
<evidence type="ECO:0000313" key="6">
    <source>
        <dbReference type="EMBL" id="CDQ01335.1"/>
    </source>
</evidence>
<accession>A0A0J9Y3T9</accession>
<feature type="compositionally biased region" description="Acidic residues" evidence="4">
    <location>
        <begin position="362"/>
        <end position="371"/>
    </location>
</feature>
<dbReference type="SMART" id="SM00219">
    <property type="entry name" value="TyrKc"/>
    <property type="match status" value="1"/>
</dbReference>
<feature type="region of interest" description="Disordered" evidence="4">
    <location>
        <begin position="305"/>
        <end position="371"/>
    </location>
</feature>
<evidence type="ECO:0000256" key="3">
    <source>
        <dbReference type="PROSITE-ProRule" id="PRU10141"/>
    </source>
</evidence>
<proteinExistence type="predicted"/>
<dbReference type="SUPFAM" id="SSF56112">
    <property type="entry name" value="Protein kinase-like (PK-like)"/>
    <property type="match status" value="1"/>
</dbReference>
<dbReference type="GO" id="GO:0043235">
    <property type="term" value="C:receptor complex"/>
    <property type="evidence" value="ECO:0007669"/>
    <property type="project" value="TreeGrafter"/>
</dbReference>
<feature type="binding site" evidence="3">
    <location>
        <position position="51"/>
    </location>
    <ligand>
        <name>ATP</name>
        <dbReference type="ChEBI" id="CHEBI:30616"/>
    </ligand>
</feature>
<evidence type="ECO:0000313" key="7">
    <source>
        <dbReference type="WormBase" id="Bm720b"/>
    </source>
</evidence>
<dbReference type="Pfam" id="PF07714">
    <property type="entry name" value="PK_Tyr_Ser-Thr"/>
    <property type="match status" value="1"/>
</dbReference>
<keyword evidence="3" id="KW-0547">Nucleotide-binding</keyword>
<dbReference type="InterPro" id="IPR050122">
    <property type="entry name" value="RTK"/>
</dbReference>
<dbReference type="PROSITE" id="PS50011">
    <property type="entry name" value="PROTEIN_KINASE_DOM"/>
    <property type="match status" value="1"/>
</dbReference>
<comment type="catalytic activity">
    <reaction evidence="2">
        <text>L-tyrosyl-[protein] + ATP = O-phospho-L-tyrosyl-[protein] + ADP + H(+)</text>
        <dbReference type="Rhea" id="RHEA:10596"/>
        <dbReference type="Rhea" id="RHEA-COMP:10136"/>
        <dbReference type="Rhea" id="RHEA-COMP:20101"/>
        <dbReference type="ChEBI" id="CHEBI:15378"/>
        <dbReference type="ChEBI" id="CHEBI:30616"/>
        <dbReference type="ChEBI" id="CHEBI:46858"/>
        <dbReference type="ChEBI" id="CHEBI:61978"/>
        <dbReference type="ChEBI" id="CHEBI:456216"/>
        <dbReference type="EC" id="2.7.10.1"/>
    </reaction>
</comment>
<dbReference type="PANTHER" id="PTHR24416:SF631">
    <property type="entry name" value="SERINE_THREONINE_TYROSINE KINASE 1"/>
    <property type="match status" value="1"/>
</dbReference>
<dbReference type="PROSITE" id="PS00109">
    <property type="entry name" value="PROTEIN_KINASE_TYR"/>
    <property type="match status" value="1"/>
</dbReference>
<dbReference type="InterPro" id="IPR000719">
    <property type="entry name" value="Prot_kinase_dom"/>
</dbReference>
<dbReference type="WormBase" id="Bm720b">
    <property type="protein sequence ID" value="BM41755"/>
    <property type="gene ID" value="WBGene00220981"/>
    <property type="gene designation" value="Bma-kin-24.1"/>
</dbReference>
<dbReference type="OMA" id="HRCVIEF"/>
<dbReference type="GO" id="GO:0005886">
    <property type="term" value="C:plasma membrane"/>
    <property type="evidence" value="ECO:0007669"/>
    <property type="project" value="TreeGrafter"/>
</dbReference>
<evidence type="ECO:0000256" key="1">
    <source>
        <dbReference type="ARBA" id="ARBA00004167"/>
    </source>
</evidence>
<dbReference type="InterPro" id="IPR008266">
    <property type="entry name" value="Tyr_kinase_AS"/>
</dbReference>
<dbReference type="PRINTS" id="PR00109">
    <property type="entry name" value="TYRKINASE"/>
</dbReference>
<name>A0A0J9Y3T9_BRUMA</name>
<sequence length="401" mass="45985">MDGRFKQISDFYIINSSKITFSKDKVGTGNFADVYKGTYRRGNEKILVAVKIVRVGGGNVDTELRCLSELTNEAIIMSLHHHRCVIEFYGISSDKIPMILMEYCAGERVTYMFQISDGMRYLERKRCVHRDLATRNVLISSTGCLKISDFGLSFSPAIQMPKDLSHTHVPIRWMAPETLTRTPIYSSKSDIWSFGIVIFEIFNCGGKPWPEKPVKWIATKIRKGITPEMPRRMPRLIREIASACFQFEPDKRPTFRQVNGWILLVQGIRFPPLPPSTLSVAQLKNVKPVKFVEKDPEAIAIEFDDVKSEQQQPDIDNAEPKMIQKPEIKETTPEVNKNAFTEDQENLRTQKQEESKKVAVTESDDDDDDDECLRDAKKRLEKKNNKVNLSLQLMKEICCKN</sequence>
<dbReference type="Gene3D" id="3.30.200.20">
    <property type="entry name" value="Phosphorylase Kinase, domain 1"/>
    <property type="match status" value="1"/>
</dbReference>
<dbReference type="InterPro" id="IPR001245">
    <property type="entry name" value="Ser-Thr/Tyr_kinase_cat_dom"/>
</dbReference>
<dbReference type="CDD" id="cd00192">
    <property type="entry name" value="PTKc"/>
    <property type="match status" value="1"/>
</dbReference>
<feature type="domain" description="Protein kinase" evidence="5">
    <location>
        <begin position="20"/>
        <end position="262"/>
    </location>
</feature>
<evidence type="ECO:0000256" key="2">
    <source>
        <dbReference type="ARBA" id="ARBA00051243"/>
    </source>
</evidence>
<dbReference type="InterPro" id="IPR011009">
    <property type="entry name" value="Kinase-like_dom_sf"/>
</dbReference>
<dbReference type="GO" id="GO:0004714">
    <property type="term" value="F:transmembrane receptor protein tyrosine kinase activity"/>
    <property type="evidence" value="ECO:0007669"/>
    <property type="project" value="UniProtKB-EC"/>
</dbReference>
<feature type="compositionally biased region" description="Basic and acidic residues" evidence="4">
    <location>
        <begin position="318"/>
        <end position="332"/>
    </location>
</feature>
<dbReference type="GO" id="GO:0005524">
    <property type="term" value="F:ATP binding"/>
    <property type="evidence" value="ECO:0007669"/>
    <property type="project" value="UniProtKB-UniRule"/>
</dbReference>
<feature type="compositionally biased region" description="Basic and acidic residues" evidence="4">
    <location>
        <begin position="345"/>
        <end position="359"/>
    </location>
</feature>
<dbReference type="InterPro" id="IPR017441">
    <property type="entry name" value="Protein_kinase_ATP_BS"/>
</dbReference>
<reference evidence="6" key="1">
    <citation type="journal article" date="2007" name="Science">
        <title>Draft genome of the filarial nematode parasite Brugia malayi.</title>
        <authorList>
            <person name="Ghedin E."/>
            <person name="Wang S."/>
            <person name="Spiro D."/>
            <person name="Caler E."/>
            <person name="Zhao Q."/>
            <person name="Crabtree J."/>
            <person name="Allen J.E."/>
            <person name="Delcher A.L."/>
            <person name="Guiliano D.B."/>
            <person name="Miranda-Saavedra D."/>
            <person name="Angiuoli S.V."/>
            <person name="Creasy T."/>
            <person name="Amedeo P."/>
            <person name="Haas B."/>
            <person name="El-Sayed N.M."/>
            <person name="Wortman J.R."/>
            <person name="Feldblyum T."/>
            <person name="Tallon L."/>
            <person name="Schatz M."/>
            <person name="Shumway M."/>
            <person name="Koo H."/>
            <person name="Salzberg S.L."/>
            <person name="Schobel S."/>
            <person name="Pertea M."/>
            <person name="Pop M."/>
            <person name="White O."/>
            <person name="Barton G.J."/>
            <person name="Carlow C.K."/>
            <person name="Crawford M.J."/>
            <person name="Daub J."/>
            <person name="Dimmic M.W."/>
            <person name="Estes C.F."/>
            <person name="Foster J.M."/>
            <person name="Ganatra M."/>
            <person name="Gregory W.F."/>
            <person name="Johnson N.M."/>
            <person name="Jin J."/>
            <person name="Komuniecki R."/>
            <person name="Korf I."/>
            <person name="Kumar S."/>
            <person name="Laney S."/>
            <person name="Li B.W."/>
            <person name="Li W."/>
            <person name="Lindblom T.H."/>
            <person name="Lustigman S."/>
            <person name="Ma D."/>
            <person name="Maina C.V."/>
            <person name="Martin D.M."/>
            <person name="McCarter J.P."/>
            <person name="McReynolds L."/>
            <person name="Mitreva M."/>
            <person name="Nutman T.B."/>
            <person name="Parkinson J."/>
            <person name="Peregrin-Alvarez J.M."/>
            <person name="Poole C."/>
            <person name="Ren Q."/>
            <person name="Saunders L."/>
            <person name="Sluder A.E."/>
            <person name="Smith K."/>
            <person name="Stanke M."/>
            <person name="Unnasch T.R."/>
            <person name="Ware J."/>
            <person name="Wei A.D."/>
            <person name="Weil G."/>
            <person name="Williams D.J."/>
            <person name="Zhang Y."/>
            <person name="Williams S.A."/>
            <person name="Fraser-Liggett C."/>
            <person name="Slatko B."/>
            <person name="Blaxter M.L."/>
            <person name="Scott A.L."/>
        </authorList>
    </citation>
    <scope>NUCLEOTIDE SEQUENCE</scope>
    <source>
        <strain evidence="6">FR3</strain>
    </source>
</reference>
<dbReference type="EMBL" id="LN857022">
    <property type="protein sequence ID" value="CDQ01335.1"/>
    <property type="molecule type" value="Genomic_DNA"/>
</dbReference>
<dbReference type="Gene3D" id="1.10.510.10">
    <property type="entry name" value="Transferase(Phosphotransferase) domain 1"/>
    <property type="match status" value="1"/>
</dbReference>
<comment type="subcellular location">
    <subcellularLocation>
        <location evidence="1">Membrane</location>
        <topology evidence="1">Single-pass membrane protein</topology>
    </subcellularLocation>
</comment>
<evidence type="ECO:0000256" key="4">
    <source>
        <dbReference type="SAM" id="MobiDB-lite"/>
    </source>
</evidence>
<dbReference type="InterPro" id="IPR020635">
    <property type="entry name" value="Tyr_kinase_cat_dom"/>
</dbReference>